<evidence type="ECO:0000313" key="8">
    <source>
        <dbReference type="Proteomes" id="UP000182444"/>
    </source>
</evidence>
<sequence>MKIALVTEVSPLYVNGVSRTIVRLLDHLTEQGHEVVVFGPDSGHYKNVRLVGTFGVPLFFYPELKFNFATPSMVYQLRQYQPEIIHFVDPNLLGPQMLVWCKMFLPHVPRIASYHTNIALYATMFGFSYLYEPIWWTMRMYHGACRKTLCPSHSTKAALVANGIPAEKVGIWTRGVEMAMFNPERRNMQLREKWLCAGKPTLQSNSSTSSLLRRASNEDEGVSFGLQDPEDKLIILYVGRISWEKNIQVLVEAYKGMNHEQVHLVIVGDGPAKASIQGQLRSADVTFTGYLRGEELAEAYASADIFAFPSKSETFGQVVLEAQASALPCVIMDAEGVSEIVEGEVSGIITPLPANMDQADSVEVQEAFRANIERLVDNPVLREKMSRNAVARAQKFSWYEAMQACVDAYADTIVDAQMETNTSIV</sequence>
<dbReference type="OMA" id="ERVDLWQ"/>
<evidence type="ECO:0000313" key="9">
    <source>
        <dbReference type="Proteomes" id="UP000256601"/>
    </source>
</evidence>
<dbReference type="PANTHER" id="PTHR45947">
    <property type="entry name" value="SULFOQUINOVOSYL TRANSFERASE SQD2"/>
    <property type="match status" value="1"/>
</dbReference>
<dbReference type="AlphaFoldDB" id="A0A1H6PXV4"/>
<dbReference type="SUPFAM" id="SSF53756">
    <property type="entry name" value="UDP-Glycosyltransferase/glycogen phosphorylase"/>
    <property type="match status" value="1"/>
</dbReference>
<gene>
    <name evidence="7" type="ORF">B0I71DRAFT_129891</name>
    <name evidence="6" type="ORF">YALI1_E31154g</name>
</gene>
<evidence type="ECO:0000259" key="4">
    <source>
        <dbReference type="Pfam" id="PF00534"/>
    </source>
</evidence>
<evidence type="ECO:0000313" key="7">
    <source>
        <dbReference type="EMBL" id="RDW27017.1"/>
    </source>
</evidence>
<dbReference type="CDD" id="cd03814">
    <property type="entry name" value="GT4-like"/>
    <property type="match status" value="1"/>
</dbReference>
<keyword evidence="2" id="KW-0328">Glycosyltransferase</keyword>
<name>A0A1H6PXV4_YARLL</name>
<dbReference type="GO" id="GO:0016757">
    <property type="term" value="F:glycosyltransferase activity"/>
    <property type="evidence" value="ECO:0007669"/>
    <property type="project" value="UniProtKB-KW"/>
</dbReference>
<keyword evidence="2" id="KW-0808">Transferase</keyword>
<evidence type="ECO:0000256" key="1">
    <source>
        <dbReference type="ARBA" id="ARBA00004586"/>
    </source>
</evidence>
<feature type="domain" description="Glycosyltransferase subfamily 4-like N-terminal" evidence="5">
    <location>
        <begin position="14"/>
        <end position="177"/>
    </location>
</feature>
<dbReference type="VEuPathDB" id="FungiDB:YALI0_E26279g"/>
<dbReference type="GeneID" id="2912369"/>
<reference evidence="6 8" key="1">
    <citation type="journal article" date="2016" name="PLoS ONE">
        <title>Sequence Assembly of Yarrowia lipolytica Strain W29/CLIB89 Shows Transposable Element Diversity.</title>
        <authorList>
            <person name="Magnan C."/>
            <person name="Yu J."/>
            <person name="Chang I."/>
            <person name="Jahn E."/>
            <person name="Kanomata Y."/>
            <person name="Wu J."/>
            <person name="Zeller M."/>
            <person name="Oakes M."/>
            <person name="Baldi P."/>
            <person name="Sandmeyer S."/>
        </authorList>
    </citation>
    <scope>NUCLEOTIDE SEQUENCE [LARGE SCALE GENOMIC DNA]</scope>
    <source>
        <strain evidence="6">CLIB89</strain>
        <strain evidence="8">CLIB89(W29)</strain>
    </source>
</reference>
<evidence type="ECO:0000256" key="3">
    <source>
        <dbReference type="ARBA" id="ARBA00022824"/>
    </source>
</evidence>
<dbReference type="InterPro" id="IPR050194">
    <property type="entry name" value="Glycosyltransferase_grp1"/>
</dbReference>
<dbReference type="InterPro" id="IPR028098">
    <property type="entry name" value="Glyco_trans_4-like_N"/>
</dbReference>
<evidence type="ECO:0000256" key="2">
    <source>
        <dbReference type="ARBA" id="ARBA00022676"/>
    </source>
</evidence>
<accession>A0A1H6PXV4</accession>
<dbReference type="PANTHER" id="PTHR45947:SF3">
    <property type="entry name" value="SULFOQUINOVOSYL TRANSFERASE SQD2"/>
    <property type="match status" value="1"/>
</dbReference>
<dbReference type="GO" id="GO:0005789">
    <property type="term" value="C:endoplasmic reticulum membrane"/>
    <property type="evidence" value="ECO:0007669"/>
    <property type="project" value="UniProtKB-SubCell"/>
</dbReference>
<dbReference type="RefSeq" id="XP_504418.1">
    <property type="nucleotide sequence ID" value="XM_504418.1"/>
</dbReference>
<dbReference type="VEuPathDB" id="FungiDB:YALI1_E31154g"/>
<dbReference type="eggNOG" id="KOG1111">
    <property type="taxonomic scope" value="Eukaryota"/>
</dbReference>
<dbReference type="Gene3D" id="3.40.50.2000">
    <property type="entry name" value="Glycogen Phosphorylase B"/>
    <property type="match status" value="2"/>
</dbReference>
<dbReference type="OrthoDB" id="512920at2759"/>
<dbReference type="Pfam" id="PF00534">
    <property type="entry name" value="Glycos_transf_1"/>
    <property type="match status" value="1"/>
</dbReference>
<reference evidence="7 9" key="2">
    <citation type="submission" date="2018-07" db="EMBL/GenBank/DDBJ databases">
        <title>Draft Genome Assemblies for Five Robust Yarrowia lipolytica Strains Exhibiting High Lipid Production and Pentose Sugar Utilization and Sugar Alcohol Secretion from Undetoxified Lignocellulosic Biomass Hydrolysates.</title>
        <authorList>
            <consortium name="DOE Joint Genome Institute"/>
            <person name="Walker C."/>
            <person name="Ryu S."/>
            <person name="Na H."/>
            <person name="Zane M."/>
            <person name="LaButti K."/>
            <person name="Lipzen A."/>
            <person name="Haridas S."/>
            <person name="Barry K."/>
            <person name="Grigoriev I.V."/>
            <person name="Quarterman J."/>
            <person name="Slininger P."/>
            <person name="Dien B."/>
            <person name="Trinh C.T."/>
        </authorList>
    </citation>
    <scope>NUCLEOTIDE SEQUENCE [LARGE SCALE GENOMIC DNA]</scope>
    <source>
        <strain evidence="7 9">YB392</strain>
    </source>
</reference>
<comment type="subcellular location">
    <subcellularLocation>
        <location evidence="1">Endoplasmic reticulum membrane</location>
    </subcellularLocation>
</comment>
<dbReference type="EMBL" id="KZ858970">
    <property type="protein sequence ID" value="RDW27017.1"/>
    <property type="molecule type" value="Genomic_DNA"/>
</dbReference>
<proteinExistence type="predicted"/>
<keyword evidence="3" id="KW-0256">Endoplasmic reticulum</keyword>
<organism evidence="6 8">
    <name type="scientific">Yarrowia lipolytica</name>
    <name type="common">Candida lipolytica</name>
    <dbReference type="NCBI Taxonomy" id="4952"/>
    <lineage>
        <taxon>Eukaryota</taxon>
        <taxon>Fungi</taxon>
        <taxon>Dikarya</taxon>
        <taxon>Ascomycota</taxon>
        <taxon>Saccharomycotina</taxon>
        <taxon>Dipodascomycetes</taxon>
        <taxon>Dipodascales</taxon>
        <taxon>Dipodascales incertae sedis</taxon>
        <taxon>Yarrowia</taxon>
    </lineage>
</organism>
<evidence type="ECO:0000259" key="5">
    <source>
        <dbReference type="Pfam" id="PF13439"/>
    </source>
</evidence>
<protein>
    <submittedName>
        <fullName evidence="6">Uncharacterized protein</fullName>
    </submittedName>
</protein>
<dbReference type="EMBL" id="CP017557">
    <property type="protein sequence ID" value="AOW05985.1"/>
    <property type="molecule type" value="Genomic_DNA"/>
</dbReference>
<dbReference type="KEGG" id="yli:2912369"/>
<dbReference type="Proteomes" id="UP000256601">
    <property type="component" value="Unassembled WGS sequence"/>
</dbReference>
<evidence type="ECO:0000313" key="6">
    <source>
        <dbReference type="EMBL" id="AOW05985.1"/>
    </source>
</evidence>
<dbReference type="InterPro" id="IPR001296">
    <property type="entry name" value="Glyco_trans_1"/>
</dbReference>
<dbReference type="Proteomes" id="UP000182444">
    <property type="component" value="Chromosome 1E"/>
</dbReference>
<dbReference type="Pfam" id="PF13439">
    <property type="entry name" value="Glyco_transf_4"/>
    <property type="match status" value="1"/>
</dbReference>
<feature type="domain" description="Glycosyl transferase family 1" evidence="4">
    <location>
        <begin position="227"/>
        <end position="389"/>
    </location>
</feature>